<dbReference type="InterPro" id="IPR025566">
    <property type="entry name" value="DUF4331"/>
</dbReference>
<evidence type="ECO:0000313" key="3">
    <source>
        <dbReference type="Proteomes" id="UP001595885"/>
    </source>
</evidence>
<keyword evidence="1" id="KW-0732">Signal</keyword>
<feature type="chain" id="PRO_5046949940" evidence="1">
    <location>
        <begin position="25"/>
        <end position="186"/>
    </location>
</feature>
<evidence type="ECO:0000313" key="2">
    <source>
        <dbReference type="EMBL" id="MFC4740833.1"/>
    </source>
</evidence>
<dbReference type="Pfam" id="PF14224">
    <property type="entry name" value="DUF4331"/>
    <property type="match status" value="1"/>
</dbReference>
<organism evidence="2 3">
    <name type="scientific">Flavobacterium ponti</name>
    <dbReference type="NCBI Taxonomy" id="665133"/>
    <lineage>
        <taxon>Bacteria</taxon>
        <taxon>Pseudomonadati</taxon>
        <taxon>Bacteroidota</taxon>
        <taxon>Flavobacteriia</taxon>
        <taxon>Flavobacteriales</taxon>
        <taxon>Flavobacteriaceae</taxon>
        <taxon>Flavobacterium</taxon>
    </lineage>
</organism>
<proteinExistence type="predicted"/>
<evidence type="ECO:0000256" key="1">
    <source>
        <dbReference type="SAM" id="SignalP"/>
    </source>
</evidence>
<accession>A0ABV9P626</accession>
<sequence>MKTIKNIAATASVLIAFLFIGCSDDDNVANQSTANQTPIDFSGTYTQQDQMGRPAINTVFVSSGDKDSFNTTTPSTMGSSFQSAFQSKLLALNAGYTTNLLGLDAPTFTTVLATDVLNVSTTAPTTFYDGTNVLTGRALADDVIDVELILIFGGPNATDNPGLTSDNVSSNDKEFLTSFPYLASPW</sequence>
<dbReference type="EMBL" id="JBHSGW010000027">
    <property type="protein sequence ID" value="MFC4740833.1"/>
    <property type="molecule type" value="Genomic_DNA"/>
</dbReference>
<comment type="caution">
    <text evidence="2">The sequence shown here is derived from an EMBL/GenBank/DDBJ whole genome shotgun (WGS) entry which is preliminary data.</text>
</comment>
<gene>
    <name evidence="2" type="ORF">ACFO3U_12590</name>
</gene>
<reference evidence="3" key="1">
    <citation type="journal article" date="2019" name="Int. J. Syst. Evol. Microbiol.">
        <title>The Global Catalogue of Microorganisms (GCM) 10K type strain sequencing project: providing services to taxonomists for standard genome sequencing and annotation.</title>
        <authorList>
            <consortium name="The Broad Institute Genomics Platform"/>
            <consortium name="The Broad Institute Genome Sequencing Center for Infectious Disease"/>
            <person name="Wu L."/>
            <person name="Ma J."/>
        </authorList>
    </citation>
    <scope>NUCLEOTIDE SEQUENCE [LARGE SCALE GENOMIC DNA]</scope>
    <source>
        <strain evidence="3">CCUG 50349</strain>
    </source>
</reference>
<name>A0ABV9P626_9FLAO</name>
<keyword evidence="3" id="KW-1185">Reference proteome</keyword>
<dbReference type="PROSITE" id="PS51257">
    <property type="entry name" value="PROKAR_LIPOPROTEIN"/>
    <property type="match status" value="1"/>
</dbReference>
<protein>
    <submittedName>
        <fullName evidence="2">DUF4331 family protein</fullName>
    </submittedName>
</protein>
<dbReference type="RefSeq" id="WP_379742994.1">
    <property type="nucleotide sequence ID" value="NZ_JBHSGW010000027.1"/>
</dbReference>
<dbReference type="Proteomes" id="UP001595885">
    <property type="component" value="Unassembled WGS sequence"/>
</dbReference>
<feature type="signal peptide" evidence="1">
    <location>
        <begin position="1"/>
        <end position="24"/>
    </location>
</feature>